<proteinExistence type="predicted"/>
<keyword evidence="2" id="KW-1185">Reference proteome</keyword>
<protein>
    <submittedName>
        <fullName evidence="1">Uncharacterized protein</fullName>
    </submittedName>
</protein>
<evidence type="ECO:0000313" key="1">
    <source>
        <dbReference type="EMBL" id="GGA31608.1"/>
    </source>
</evidence>
<dbReference type="Proteomes" id="UP000609323">
    <property type="component" value="Unassembled WGS sequence"/>
</dbReference>
<gene>
    <name evidence="1" type="ORF">GCM10010917_15910</name>
</gene>
<evidence type="ECO:0000313" key="2">
    <source>
        <dbReference type="Proteomes" id="UP000609323"/>
    </source>
</evidence>
<organism evidence="1 2">
    <name type="scientific">Paenibacillus physcomitrellae</name>
    <dbReference type="NCBI Taxonomy" id="1619311"/>
    <lineage>
        <taxon>Bacteria</taxon>
        <taxon>Bacillati</taxon>
        <taxon>Bacillota</taxon>
        <taxon>Bacilli</taxon>
        <taxon>Bacillales</taxon>
        <taxon>Paenibacillaceae</taxon>
        <taxon>Paenibacillus</taxon>
    </lineage>
</organism>
<sequence length="61" mass="7323">MEAKEKEGDLILTHHDARDFIYGMKEECVRRLKEYEIAHYYDEAASFYIVNYGTCTVRRML</sequence>
<comment type="caution">
    <text evidence="1">The sequence shown here is derived from an EMBL/GenBank/DDBJ whole genome shotgun (WGS) entry which is preliminary data.</text>
</comment>
<accession>A0ABQ1FV29</accession>
<name>A0ABQ1FV29_9BACL</name>
<reference evidence="2" key="1">
    <citation type="journal article" date="2019" name="Int. J. Syst. Evol. Microbiol.">
        <title>The Global Catalogue of Microorganisms (GCM) 10K type strain sequencing project: providing services to taxonomists for standard genome sequencing and annotation.</title>
        <authorList>
            <consortium name="The Broad Institute Genomics Platform"/>
            <consortium name="The Broad Institute Genome Sequencing Center for Infectious Disease"/>
            <person name="Wu L."/>
            <person name="Ma J."/>
        </authorList>
    </citation>
    <scope>NUCLEOTIDE SEQUENCE [LARGE SCALE GENOMIC DNA]</scope>
    <source>
        <strain evidence="2">CGMCC 1.15044</strain>
    </source>
</reference>
<dbReference type="EMBL" id="BMHF01000004">
    <property type="protein sequence ID" value="GGA31608.1"/>
    <property type="molecule type" value="Genomic_DNA"/>
</dbReference>